<proteinExistence type="predicted"/>
<evidence type="ECO:0000313" key="2">
    <source>
        <dbReference type="EMBL" id="QJA81354.1"/>
    </source>
</evidence>
<evidence type="ECO:0000313" key="1">
    <source>
        <dbReference type="EMBL" id="QJA59213.1"/>
    </source>
</evidence>
<name>A0A6M3KIC1_9ZZZZ</name>
<dbReference type="EMBL" id="MT142456">
    <property type="protein sequence ID" value="QJA81354.1"/>
    <property type="molecule type" value="Genomic_DNA"/>
</dbReference>
<protein>
    <submittedName>
        <fullName evidence="2">Uncharacterized protein</fullName>
    </submittedName>
</protein>
<gene>
    <name evidence="2" type="ORF">MM415A00551_0015</name>
    <name evidence="1" type="ORF">MM415B01325_0004</name>
</gene>
<dbReference type="AlphaFoldDB" id="A0A6M3KIC1"/>
<dbReference type="EMBL" id="MT141360">
    <property type="protein sequence ID" value="QJA59213.1"/>
    <property type="molecule type" value="Genomic_DNA"/>
</dbReference>
<organism evidence="2">
    <name type="scientific">viral metagenome</name>
    <dbReference type="NCBI Taxonomy" id="1070528"/>
    <lineage>
        <taxon>unclassified sequences</taxon>
        <taxon>metagenomes</taxon>
        <taxon>organismal metagenomes</taxon>
    </lineage>
</organism>
<reference evidence="2" key="1">
    <citation type="submission" date="2020-03" db="EMBL/GenBank/DDBJ databases">
        <title>The deep terrestrial virosphere.</title>
        <authorList>
            <person name="Holmfeldt K."/>
            <person name="Nilsson E."/>
            <person name="Simone D."/>
            <person name="Lopez-Fernandez M."/>
            <person name="Wu X."/>
            <person name="de Brujin I."/>
            <person name="Lundin D."/>
            <person name="Andersson A."/>
            <person name="Bertilsson S."/>
            <person name="Dopson M."/>
        </authorList>
    </citation>
    <scope>NUCLEOTIDE SEQUENCE</scope>
    <source>
        <strain evidence="2">MM415A00551</strain>
        <strain evidence="1">MM415B01325</strain>
    </source>
</reference>
<accession>A0A6M3KIC1</accession>
<sequence length="163" mass="18945">MSIKRNPDEDNVSGGIFWRGFNDRPTPKYPAWRYHKIHQPILVNDTDEDGLMREKGFEPINVPISANTGFQNWFWDIEDMSPRQLCVFAREEYGVDLPADADQMKLQKAVFELVKFSPQNRNRLVLMAHTIKMNYDETLEEIKRMAFGGNGCCTETESRVVEL</sequence>